<evidence type="ECO:0000313" key="2">
    <source>
        <dbReference type="EMBL" id="KAK1425572.1"/>
    </source>
</evidence>
<comment type="caution">
    <text evidence="2">The sequence shown here is derived from an EMBL/GenBank/DDBJ whole genome shotgun (WGS) entry which is preliminary data.</text>
</comment>
<evidence type="ECO:0000256" key="1">
    <source>
        <dbReference type="SAM" id="Phobius"/>
    </source>
</evidence>
<keyword evidence="1" id="KW-0812">Transmembrane</keyword>
<evidence type="ECO:0000313" key="3">
    <source>
        <dbReference type="Proteomes" id="UP001229421"/>
    </source>
</evidence>
<sequence length="74" mass="8532">MDTPSYWNSLLLESMFVFFFLSITAMDTPSYWIRQLIIKSKPMASSSELGLATPLNILIAFNLYVPSEVMEEYK</sequence>
<keyword evidence="3" id="KW-1185">Reference proteome</keyword>
<accession>A0AAD8KMF0</accession>
<feature type="transmembrane region" description="Helical" evidence="1">
    <location>
        <begin position="6"/>
        <end position="26"/>
    </location>
</feature>
<keyword evidence="1" id="KW-0472">Membrane</keyword>
<proteinExistence type="predicted"/>
<reference evidence="2" key="1">
    <citation type="journal article" date="2023" name="bioRxiv">
        <title>Improved chromosome-level genome assembly for marigold (Tagetes erecta).</title>
        <authorList>
            <person name="Jiang F."/>
            <person name="Yuan L."/>
            <person name="Wang S."/>
            <person name="Wang H."/>
            <person name="Xu D."/>
            <person name="Wang A."/>
            <person name="Fan W."/>
        </authorList>
    </citation>
    <scope>NUCLEOTIDE SEQUENCE</scope>
    <source>
        <strain evidence="2">WSJ</strain>
        <tissue evidence="2">Leaf</tissue>
    </source>
</reference>
<organism evidence="2 3">
    <name type="scientific">Tagetes erecta</name>
    <name type="common">African marigold</name>
    <dbReference type="NCBI Taxonomy" id="13708"/>
    <lineage>
        <taxon>Eukaryota</taxon>
        <taxon>Viridiplantae</taxon>
        <taxon>Streptophyta</taxon>
        <taxon>Embryophyta</taxon>
        <taxon>Tracheophyta</taxon>
        <taxon>Spermatophyta</taxon>
        <taxon>Magnoliopsida</taxon>
        <taxon>eudicotyledons</taxon>
        <taxon>Gunneridae</taxon>
        <taxon>Pentapetalae</taxon>
        <taxon>asterids</taxon>
        <taxon>campanulids</taxon>
        <taxon>Asterales</taxon>
        <taxon>Asteraceae</taxon>
        <taxon>Asteroideae</taxon>
        <taxon>Heliantheae alliance</taxon>
        <taxon>Tageteae</taxon>
        <taxon>Tagetes</taxon>
    </lineage>
</organism>
<gene>
    <name evidence="2" type="ORF">QVD17_20926</name>
</gene>
<dbReference type="AlphaFoldDB" id="A0AAD8KMF0"/>
<dbReference type="EMBL" id="JAUHHV010000005">
    <property type="protein sequence ID" value="KAK1425572.1"/>
    <property type="molecule type" value="Genomic_DNA"/>
</dbReference>
<keyword evidence="1" id="KW-1133">Transmembrane helix</keyword>
<protein>
    <submittedName>
        <fullName evidence="2">Uncharacterized protein</fullName>
    </submittedName>
</protein>
<name>A0AAD8KMF0_TARER</name>
<dbReference type="Proteomes" id="UP001229421">
    <property type="component" value="Unassembled WGS sequence"/>
</dbReference>